<evidence type="ECO:0000313" key="1">
    <source>
        <dbReference type="EMBL" id="CAG8540729.1"/>
    </source>
</evidence>
<accession>A0ACA9LP36</accession>
<feature type="non-terminal residue" evidence="1">
    <location>
        <position position="1"/>
    </location>
</feature>
<organism evidence="1 2">
    <name type="scientific">Racocetra persica</name>
    <dbReference type="NCBI Taxonomy" id="160502"/>
    <lineage>
        <taxon>Eukaryota</taxon>
        <taxon>Fungi</taxon>
        <taxon>Fungi incertae sedis</taxon>
        <taxon>Mucoromycota</taxon>
        <taxon>Glomeromycotina</taxon>
        <taxon>Glomeromycetes</taxon>
        <taxon>Diversisporales</taxon>
        <taxon>Gigasporaceae</taxon>
        <taxon>Racocetra</taxon>
    </lineage>
</organism>
<keyword evidence="2" id="KW-1185">Reference proteome</keyword>
<proteinExistence type="predicted"/>
<reference evidence="1" key="1">
    <citation type="submission" date="2021-06" db="EMBL/GenBank/DDBJ databases">
        <authorList>
            <person name="Kallberg Y."/>
            <person name="Tangrot J."/>
            <person name="Rosling A."/>
        </authorList>
    </citation>
    <scope>NUCLEOTIDE SEQUENCE</scope>
    <source>
        <strain evidence="1">MA461A</strain>
    </source>
</reference>
<evidence type="ECO:0000313" key="2">
    <source>
        <dbReference type="Proteomes" id="UP000789920"/>
    </source>
</evidence>
<protein>
    <submittedName>
        <fullName evidence="1">34980_t:CDS:1</fullName>
    </submittedName>
</protein>
<dbReference type="Proteomes" id="UP000789920">
    <property type="component" value="Unassembled WGS sequence"/>
</dbReference>
<gene>
    <name evidence="1" type="ORF">RPERSI_LOCUS3541</name>
</gene>
<comment type="caution">
    <text evidence="1">The sequence shown here is derived from an EMBL/GenBank/DDBJ whole genome shotgun (WGS) entry which is preliminary data.</text>
</comment>
<dbReference type="EMBL" id="CAJVQC010004447">
    <property type="protein sequence ID" value="CAG8540729.1"/>
    <property type="molecule type" value="Genomic_DNA"/>
</dbReference>
<sequence>KPIFIDQTLCDRCYPDCEEYKKPCNNLCIEYYFRKPEPEFKIEPKDLVNIQYLTDGEILSVYKAIWLNRYPCRNNRIRLQRRSTIVVLKTLSSFNEATSIIDETNHVAAVIDFYKDENLRNLLQKQEFTYMDYTPKFLAEIIKRYWDNDSDKCLSINEILNYISDNLLNSEPKIIEYGEKYNNSNNRKKKQAQIKEYVSISLSRFIPHFIAFTQQEKYKSMHLANRGFLSVYTAKWLDSYPYGSSRLRLRKRLVTVVLKILMPGIHMENEILFMITLYEAQILSAMPLIFQNESFGFTIVLQIGFAIVMKFCEDRSLRNFLQNKRLKWDKRICKINAIILDDNPKKCPNTSEILDESGSWLKSDETRSEIT</sequence>
<name>A0ACA9LP36_9GLOM</name>